<dbReference type="Pfam" id="PF00300">
    <property type="entry name" value="His_Phos_1"/>
    <property type="match status" value="1"/>
</dbReference>
<dbReference type="HOGENOM" id="CLU_106705_0_0_6"/>
<dbReference type="SUPFAM" id="SSF53254">
    <property type="entry name" value="Phosphoglycerate mutase-like"/>
    <property type="match status" value="1"/>
</dbReference>
<dbReference type="CDD" id="cd07040">
    <property type="entry name" value="HP"/>
    <property type="match status" value="1"/>
</dbReference>
<gene>
    <name evidence="2" type="ORF">PFLCHA0_c45310</name>
</gene>
<dbReference type="InterPro" id="IPR013078">
    <property type="entry name" value="His_Pase_superF_clade-1"/>
</dbReference>
<dbReference type="Gene3D" id="3.40.50.1240">
    <property type="entry name" value="Phosphoglycerate mutase-like"/>
    <property type="match status" value="1"/>
</dbReference>
<dbReference type="AlphaFoldDB" id="A0A2C9ERJ8"/>
<organism evidence="2 3">
    <name type="scientific">Pseudomonas protegens (strain DSM 19095 / LMG 27888 / CFBP 6595 / CHA0)</name>
    <dbReference type="NCBI Taxonomy" id="1124983"/>
    <lineage>
        <taxon>Bacteria</taxon>
        <taxon>Pseudomonadati</taxon>
        <taxon>Pseudomonadota</taxon>
        <taxon>Gammaproteobacteria</taxon>
        <taxon>Pseudomonadales</taxon>
        <taxon>Pseudomonadaceae</taxon>
        <taxon>Pseudomonas</taxon>
    </lineage>
</organism>
<protein>
    <submittedName>
        <fullName evidence="2">Putative Ais protein</fullName>
    </submittedName>
</protein>
<sequence length="246" mass="26965">MSFVFNAPVPTRITNTRQKPTQVHHVLNTAESGTGNKPPRTWRIVGGVCAAALAILVSGFVLWPVTPRDLGVGNQMQQANIYRHWQGGEVIVLVRHAERCDRSANPCLGPADGITQLGSHSASDLGRAFRTLGMAATDVISSPATRTRQTTEFMFNGAAQTQDWLATCDEHFQQTIKAHKSLKRNLILITHSDCISSLERQLGYPHALASEYTSSLFITLDPQGHMQVLGTLDAGSWQRVLDQPLE</sequence>
<name>A0A2C9ERJ8_PSEPH</name>
<evidence type="ECO:0000313" key="2">
    <source>
        <dbReference type="EMBL" id="AGL86286.1"/>
    </source>
</evidence>
<feature type="transmembrane region" description="Helical" evidence="1">
    <location>
        <begin position="44"/>
        <end position="65"/>
    </location>
</feature>
<accession>A0A2C9ERJ8</accession>
<keyword evidence="1" id="KW-0472">Membrane</keyword>
<dbReference type="KEGG" id="pprc:PFLCHA0_c45310"/>
<proteinExistence type="predicted"/>
<dbReference type="EMBL" id="CP003190">
    <property type="protein sequence ID" value="AGL86286.1"/>
    <property type="molecule type" value="Genomic_DNA"/>
</dbReference>
<evidence type="ECO:0000256" key="1">
    <source>
        <dbReference type="SAM" id="Phobius"/>
    </source>
</evidence>
<evidence type="ECO:0000313" key="3">
    <source>
        <dbReference type="Proteomes" id="UP000013940"/>
    </source>
</evidence>
<keyword evidence="1" id="KW-1133">Transmembrane helix</keyword>
<keyword evidence="1" id="KW-0812">Transmembrane</keyword>
<dbReference type="eggNOG" id="COG0406">
    <property type="taxonomic scope" value="Bacteria"/>
</dbReference>
<dbReference type="InterPro" id="IPR029033">
    <property type="entry name" value="His_PPase_superfam"/>
</dbReference>
<reference evidence="3" key="1">
    <citation type="journal article" date="2014" name="Genome Announc.">
        <title>Full-genome sequence of the plant growth-promoting bacterium Pseudomonas protegens CHA0.</title>
        <authorList>
            <person name="Jousset A."/>
            <person name="Schuldes J."/>
            <person name="Keel C."/>
            <person name="Maurhofer M."/>
            <person name="Daniel R."/>
            <person name="Scheu S."/>
            <person name="Thuermer A."/>
        </authorList>
    </citation>
    <scope>NUCLEOTIDE SEQUENCE [LARGE SCALE GENOMIC DNA]</scope>
    <source>
        <strain evidence="3">DSM 19095 / LMG 27888 / CFBP 6595 / CHA0</strain>
    </source>
</reference>
<dbReference type="Proteomes" id="UP000013940">
    <property type="component" value="Chromosome"/>
</dbReference>